<dbReference type="Pfam" id="PF25917">
    <property type="entry name" value="BSH_RND"/>
    <property type="match status" value="1"/>
</dbReference>
<keyword evidence="4" id="KW-0472">Membrane</keyword>
<feature type="coiled-coil region" evidence="2">
    <location>
        <begin position="126"/>
        <end position="160"/>
    </location>
</feature>
<proteinExistence type="predicted"/>
<feature type="domain" description="CusB-like beta-barrel" evidence="6">
    <location>
        <begin position="280"/>
        <end position="320"/>
    </location>
</feature>
<feature type="domain" description="Multidrug resistance protein MdtA-like barrel-sandwich hybrid" evidence="5">
    <location>
        <begin position="87"/>
        <end position="276"/>
    </location>
</feature>
<dbReference type="PANTHER" id="PTHR30386:SF19">
    <property type="entry name" value="MULTIDRUG EXPORT PROTEIN EMRA-RELATED"/>
    <property type="match status" value="1"/>
</dbReference>
<accession>A0AAW9RA93</accession>
<keyword evidence="4" id="KW-0812">Transmembrane</keyword>
<feature type="region of interest" description="Disordered" evidence="3">
    <location>
        <begin position="1"/>
        <end position="42"/>
    </location>
</feature>
<evidence type="ECO:0000259" key="5">
    <source>
        <dbReference type="Pfam" id="PF25917"/>
    </source>
</evidence>
<keyword evidence="2" id="KW-0175">Coiled coil</keyword>
<name>A0AAW9RA93_9HYPH</name>
<evidence type="ECO:0000313" key="7">
    <source>
        <dbReference type="EMBL" id="MEJ8570164.1"/>
    </source>
</evidence>
<dbReference type="SUPFAM" id="SSF111369">
    <property type="entry name" value="HlyD-like secretion proteins"/>
    <property type="match status" value="2"/>
</dbReference>
<dbReference type="InterPro" id="IPR058792">
    <property type="entry name" value="Beta-barrel_RND_2"/>
</dbReference>
<evidence type="ECO:0000259" key="6">
    <source>
        <dbReference type="Pfam" id="PF25954"/>
    </source>
</evidence>
<gene>
    <name evidence="7" type="ORF">V3328_01660</name>
</gene>
<protein>
    <submittedName>
        <fullName evidence="7">HlyD family secretion protein</fullName>
    </submittedName>
</protein>
<sequence length="400" mass="43005">MSAANENHLEAAEEETAGESGAQSGHRVVPLNGGTETAPEAPRRRRWRRYVLMFSLPVLIAAAGGYFWITGGRFMATDNAYVQQRMVVLSTDVSGRIVEVDAEENAPVNAGDVIFKLDPAPYRIALQQAEAALANARLQVDQMRAAYQGALADLESARETVDFHQTAFDRQQALARNGYATQARLDEVEHELKDARQDVASAEQDVASKLAMLGGDVSIKTEDHPQVLRATAERDKAALDLEHTVVRAPADGIVTQTDRLTVGQFVSAATTVATLVETDNVWIEANFKETDLTHMSVGQSATVSIDAYPDEEFTGTVSSIGAGTGSEFALLPAQNATGNWVKVVQRVPVRITVGPGAPANIRTGMSAEVSVDTRHQRPLPALVEDILDLTGTSAFAAVRE</sequence>
<feature type="transmembrane region" description="Helical" evidence="4">
    <location>
        <begin position="50"/>
        <end position="69"/>
    </location>
</feature>
<evidence type="ECO:0000256" key="3">
    <source>
        <dbReference type="SAM" id="MobiDB-lite"/>
    </source>
</evidence>
<dbReference type="AlphaFoldDB" id="A0AAW9RA93"/>
<keyword evidence="4" id="KW-1133">Transmembrane helix</keyword>
<dbReference type="Pfam" id="PF25954">
    <property type="entry name" value="Beta-barrel_RND_2"/>
    <property type="match status" value="1"/>
</dbReference>
<dbReference type="InterPro" id="IPR058625">
    <property type="entry name" value="MdtA-like_BSH"/>
</dbReference>
<evidence type="ECO:0000313" key="8">
    <source>
        <dbReference type="Proteomes" id="UP001378188"/>
    </source>
</evidence>
<dbReference type="Gene3D" id="2.40.30.170">
    <property type="match status" value="1"/>
</dbReference>
<keyword evidence="8" id="KW-1185">Reference proteome</keyword>
<feature type="coiled-coil region" evidence="2">
    <location>
        <begin position="185"/>
        <end position="212"/>
    </location>
</feature>
<dbReference type="PANTHER" id="PTHR30386">
    <property type="entry name" value="MEMBRANE FUSION SUBUNIT OF EMRAB-TOLC MULTIDRUG EFFLUX PUMP"/>
    <property type="match status" value="1"/>
</dbReference>
<dbReference type="GO" id="GO:0030313">
    <property type="term" value="C:cell envelope"/>
    <property type="evidence" value="ECO:0007669"/>
    <property type="project" value="UniProtKB-SubCell"/>
</dbReference>
<dbReference type="RefSeq" id="WP_340327901.1">
    <property type="nucleotide sequence ID" value="NZ_JAZHOF010000001.1"/>
</dbReference>
<organism evidence="7 8">
    <name type="scientific">Microbaculum marinum</name>
    <dbReference type="NCBI Taxonomy" id="1764581"/>
    <lineage>
        <taxon>Bacteria</taxon>
        <taxon>Pseudomonadati</taxon>
        <taxon>Pseudomonadota</taxon>
        <taxon>Alphaproteobacteria</taxon>
        <taxon>Hyphomicrobiales</taxon>
        <taxon>Tepidamorphaceae</taxon>
        <taxon>Microbaculum</taxon>
    </lineage>
</organism>
<dbReference type="Proteomes" id="UP001378188">
    <property type="component" value="Unassembled WGS sequence"/>
</dbReference>
<dbReference type="GO" id="GO:0015562">
    <property type="term" value="F:efflux transmembrane transporter activity"/>
    <property type="evidence" value="ECO:0007669"/>
    <property type="project" value="InterPro"/>
</dbReference>
<evidence type="ECO:0000256" key="4">
    <source>
        <dbReference type="SAM" id="Phobius"/>
    </source>
</evidence>
<comment type="caution">
    <text evidence="7">The sequence shown here is derived from an EMBL/GenBank/DDBJ whole genome shotgun (WGS) entry which is preliminary data.</text>
</comment>
<reference evidence="7 8" key="1">
    <citation type="submission" date="2024-02" db="EMBL/GenBank/DDBJ databases">
        <title>Genome analysis and characterization of Microbaculum marinisediminis sp. nov., isolated from marine sediment.</title>
        <authorList>
            <person name="Du Z.-J."/>
            <person name="Ye Y.-Q."/>
            <person name="Zhang Z.-R."/>
            <person name="Yuan S.-M."/>
            <person name="Zhang X.-Y."/>
        </authorList>
    </citation>
    <scope>NUCLEOTIDE SEQUENCE [LARGE SCALE GENOMIC DNA]</scope>
    <source>
        <strain evidence="7 8">SDUM1044001</strain>
    </source>
</reference>
<evidence type="ECO:0000256" key="1">
    <source>
        <dbReference type="ARBA" id="ARBA00004196"/>
    </source>
</evidence>
<evidence type="ECO:0000256" key="2">
    <source>
        <dbReference type="SAM" id="Coils"/>
    </source>
</evidence>
<dbReference type="InterPro" id="IPR050739">
    <property type="entry name" value="MFP"/>
</dbReference>
<comment type="subcellular location">
    <subcellularLocation>
        <location evidence="1">Cell envelope</location>
    </subcellularLocation>
</comment>
<dbReference type="EMBL" id="JAZHOF010000001">
    <property type="protein sequence ID" value="MEJ8570164.1"/>
    <property type="molecule type" value="Genomic_DNA"/>
</dbReference>
<dbReference type="Gene3D" id="2.40.50.100">
    <property type="match status" value="1"/>
</dbReference>